<gene>
    <name evidence="4" type="ORF">Zmor_017516</name>
</gene>
<dbReference type="Proteomes" id="UP001168821">
    <property type="component" value="Unassembled WGS sequence"/>
</dbReference>
<dbReference type="PANTHER" id="PTHR45589">
    <property type="entry name" value="WD REPEAT DOMAIN 62, ISOFORM G"/>
    <property type="match status" value="1"/>
</dbReference>
<feature type="compositionally biased region" description="Polar residues" evidence="2">
    <location>
        <begin position="1406"/>
        <end position="1433"/>
    </location>
</feature>
<evidence type="ECO:0000259" key="3">
    <source>
        <dbReference type="Pfam" id="PF24782"/>
    </source>
</evidence>
<organism evidence="4 5">
    <name type="scientific">Zophobas morio</name>
    <dbReference type="NCBI Taxonomy" id="2755281"/>
    <lineage>
        <taxon>Eukaryota</taxon>
        <taxon>Metazoa</taxon>
        <taxon>Ecdysozoa</taxon>
        <taxon>Arthropoda</taxon>
        <taxon>Hexapoda</taxon>
        <taxon>Insecta</taxon>
        <taxon>Pterygota</taxon>
        <taxon>Neoptera</taxon>
        <taxon>Endopterygota</taxon>
        <taxon>Coleoptera</taxon>
        <taxon>Polyphaga</taxon>
        <taxon>Cucujiformia</taxon>
        <taxon>Tenebrionidae</taxon>
        <taxon>Zophobas</taxon>
    </lineage>
</organism>
<proteinExistence type="predicted"/>
<keyword evidence="1" id="KW-0853">WD repeat</keyword>
<dbReference type="Gene3D" id="2.130.10.10">
    <property type="entry name" value="YVTN repeat-like/Quinoprotein amine dehydrogenase"/>
    <property type="match status" value="2"/>
</dbReference>
<feature type="repeat" description="WD" evidence="1">
    <location>
        <begin position="301"/>
        <end position="334"/>
    </location>
</feature>
<dbReference type="InterPro" id="IPR056162">
    <property type="entry name" value="WD40_MABP1-WDR62_2nd"/>
</dbReference>
<dbReference type="InterPro" id="IPR015943">
    <property type="entry name" value="WD40/YVTN_repeat-like_dom_sf"/>
</dbReference>
<evidence type="ECO:0000256" key="1">
    <source>
        <dbReference type="PROSITE-ProRule" id="PRU00221"/>
    </source>
</evidence>
<comment type="caution">
    <text evidence="4">The sequence shown here is derived from an EMBL/GenBank/DDBJ whole genome shotgun (WGS) entry which is preliminary data.</text>
</comment>
<feature type="compositionally biased region" description="Polar residues" evidence="2">
    <location>
        <begin position="1468"/>
        <end position="1484"/>
    </location>
</feature>
<reference evidence="4" key="1">
    <citation type="journal article" date="2023" name="G3 (Bethesda)">
        <title>Whole genome assemblies of Zophobas morio and Tenebrio molitor.</title>
        <authorList>
            <person name="Kaur S."/>
            <person name="Stinson S.A."/>
            <person name="diCenzo G.C."/>
        </authorList>
    </citation>
    <scope>NUCLEOTIDE SEQUENCE</scope>
    <source>
        <strain evidence="4">QUZm001</strain>
    </source>
</reference>
<name>A0AA38I5G8_9CUCU</name>
<dbReference type="InterPro" id="IPR001680">
    <property type="entry name" value="WD40_rpt"/>
</dbReference>
<feature type="compositionally biased region" description="Basic and acidic residues" evidence="2">
    <location>
        <begin position="492"/>
        <end position="506"/>
    </location>
</feature>
<feature type="region of interest" description="Disordered" evidence="2">
    <location>
        <begin position="993"/>
        <end position="1028"/>
    </location>
</feature>
<dbReference type="PROSITE" id="PS50082">
    <property type="entry name" value="WD_REPEATS_2"/>
    <property type="match status" value="1"/>
</dbReference>
<dbReference type="Pfam" id="PF24782">
    <property type="entry name" value="WD40_MABP1-WDR62_2nd"/>
    <property type="match status" value="1"/>
</dbReference>
<feature type="compositionally biased region" description="Polar residues" evidence="2">
    <location>
        <begin position="993"/>
        <end position="1002"/>
    </location>
</feature>
<feature type="compositionally biased region" description="Low complexity" evidence="2">
    <location>
        <begin position="550"/>
        <end position="559"/>
    </location>
</feature>
<feature type="region of interest" description="Disordered" evidence="2">
    <location>
        <begin position="1366"/>
        <end position="1439"/>
    </location>
</feature>
<dbReference type="SMART" id="SM00320">
    <property type="entry name" value="WD40"/>
    <property type="match status" value="6"/>
</dbReference>
<dbReference type="GO" id="GO:0007099">
    <property type="term" value="P:centriole replication"/>
    <property type="evidence" value="ECO:0007669"/>
    <property type="project" value="TreeGrafter"/>
</dbReference>
<feature type="compositionally biased region" description="Polar residues" evidence="2">
    <location>
        <begin position="481"/>
        <end position="490"/>
    </location>
</feature>
<feature type="region of interest" description="Disordered" evidence="2">
    <location>
        <begin position="535"/>
        <end position="582"/>
    </location>
</feature>
<dbReference type="InterPro" id="IPR052779">
    <property type="entry name" value="WDR62"/>
</dbReference>
<dbReference type="PROSITE" id="PS50294">
    <property type="entry name" value="WD_REPEATS_REGION"/>
    <property type="match status" value="1"/>
</dbReference>
<sequence length="1679" mass="189852">MAPPNSPLPPGSFLTCSSDDTIRVWSLDKITDRNSKAMYRTNVYSNELLKVIYVDKDLSYIKDLDLSTSNADKQETSYDGRNGVRCIRVSPDGKNLASGDRSGNIRIHDAATMKELCKIEAHDAEVLCLEYCGFNSNLNLMASASRDRLLHVFDVNHGYEFLQTLDDHSSSITAVRFLSHHRNLQMVSCGADKSLIFRSLSDLGGKPQFTRDHNATGKTTLYDMEVDTGQKHVITACQDRNVRIYSVNTGKHTKSFKGSTGDDGTLIKVVLDRSGIYLATSCTDKSLSVYDYYSGECMATMCGHSELATGLRFTNDCRRLISASGDGCVFVWKVPHDMVVTMHARLSQQAMREGKTLESDILSESRDMYDASEMDANYRFSIGQLPQWAKKQLNEDTSHLPPQTKNVAVPKGRWAQRADNPLEMKNFYANSSLTLPVDRRFDSDGSKDSSLEETRKEVVISRRTMDNVTITRGDNRRETMSDTMTDTGFESTAHDGDIDSDHEYRHRPLYYPNPADSASGSEFTVTNIDADELRKSQRKKKGTAPQILIQQTSSTYGSQDSDDDDDEASTPSGENTDRNPMSLFSVSSESLDQLGSREKYLQSTFESMSGAETELTPGKTSISSKFFTRSPDINMAAINAVKQIKSDPETVMKRQMLNKRIAETKKKLESVGHTSPLKYSQSIHDLSHIPERDKWSKKQGNDVCSCLQYESERLNPNDNPRPTNPDDANFIPMSCSVPTDLQLCGCYMQDIAKNTSQLSHILNTASLHAANVELANDQLIRPRKLKLDKTLVKYKLHKSLPVSPVSEERSFSDFVQQQKEETSNRKSFSYFVDFEKIDANEGFRQICSDIEKFSKDFNKKYDQIEKGLDKHEEEEGNFSSDSLEEYSFRSVGNKKLKNSVPPRRCVSSNELSNYLNEDCLEEIPKSESFYLNPNIQTSQDSILSDDNFLDDYPMQAKSYCNSMESILSNESDCKSAPLEVLFAPQKRFLQAPSSVVHSQSLPKNLGSGPPSPRKAQMRTSQTQTDFPTTEEVVAKKTNASAEFQEKLLRFENIAKKPVTFFVESDQKVVRSKNVKNEEKRPLSMKNSETEMYIPSLETKNKQYKSRYCNVLNNKPEFNVEIFESGTKHYTPSTLKFEKNTNQVQETSSLDRHLFTKSLITSEKICHKPPKAVRRHSSKTRKTKTSYEYVKKEDFYNSKSNKLNNRHVTDENTIELSYKEKNVEKDLETSPNTNILTKLYDTLDKSAKDSDVNLNVNSEPKTYDSVNLCSEDKFDKSKRYESIQFALENIKILNEIQRKIQKINSLVDIFKKNMCSGKVRALSSMYESMTSYYNDLTKLQATPIRLRKRNLSLPSFVERRLSDVYVGESSPDSSLRRSCSLSDLSMQKPTAGKNKIDQVSGKKPSASGRTSARYSKNNAMITRSRSSGVLNQSDSENEADKKMSRLMRPTISSHNKINNKTLQSRKKQSYSTSNLNTVGVDNVSTSDDEIEVQPAKPAVPPRSRTYENGPPTVMPRRHLNNKEKPKASRHTIHFEKLKVDLDSTLTNDDDIDLSTVEISHQLCDDVIQQLTKAADKVVELYNRLNETETDTHDTTVAKMDMVKNLEMSILNTHKILHDCIFKKLKQSNGNVDVNQTDTVKKLNDLVSKGPSGPNSVVSMMEQYSDILLDMVQQKIHNSNI</sequence>
<feature type="compositionally biased region" description="Polar residues" evidence="2">
    <location>
        <begin position="1017"/>
        <end position="1027"/>
    </location>
</feature>
<accession>A0AA38I5G8</accession>
<keyword evidence="5" id="KW-1185">Reference proteome</keyword>
<feature type="compositionally biased region" description="Low complexity" evidence="2">
    <location>
        <begin position="1368"/>
        <end position="1384"/>
    </location>
</feature>
<dbReference type="SUPFAM" id="SSF50978">
    <property type="entry name" value="WD40 repeat-like"/>
    <property type="match status" value="1"/>
</dbReference>
<evidence type="ECO:0000313" key="4">
    <source>
        <dbReference type="EMBL" id="KAJ3651478.1"/>
    </source>
</evidence>
<evidence type="ECO:0000256" key="2">
    <source>
        <dbReference type="SAM" id="MobiDB-lite"/>
    </source>
</evidence>
<feature type="domain" description="MABP1/WDR62 second WD40" evidence="3">
    <location>
        <begin position="6"/>
        <end position="334"/>
    </location>
</feature>
<dbReference type="InterPro" id="IPR036322">
    <property type="entry name" value="WD40_repeat_dom_sf"/>
</dbReference>
<evidence type="ECO:0000313" key="5">
    <source>
        <dbReference type="Proteomes" id="UP001168821"/>
    </source>
</evidence>
<feature type="region of interest" description="Disordered" evidence="2">
    <location>
        <begin position="1460"/>
        <end position="1527"/>
    </location>
</feature>
<dbReference type="EMBL" id="JALNTZ010000005">
    <property type="protein sequence ID" value="KAJ3651478.1"/>
    <property type="molecule type" value="Genomic_DNA"/>
</dbReference>
<feature type="region of interest" description="Disordered" evidence="2">
    <location>
        <begin position="472"/>
        <end position="522"/>
    </location>
</feature>
<dbReference type="PANTHER" id="PTHR45589:SF1">
    <property type="entry name" value="WD REPEAT DOMAIN 62, ISOFORM G"/>
    <property type="match status" value="1"/>
</dbReference>
<dbReference type="GO" id="GO:0072686">
    <property type="term" value="C:mitotic spindle"/>
    <property type="evidence" value="ECO:0007669"/>
    <property type="project" value="TreeGrafter"/>
</dbReference>
<protein>
    <recommendedName>
        <fullName evidence="3">MABP1/WDR62 second WD40 domain-containing protein</fullName>
    </recommendedName>
</protein>